<dbReference type="OrthoDB" id="28199at2157"/>
<dbReference type="STRING" id="985053.VMUT_2204"/>
<dbReference type="EMBL" id="CP002529">
    <property type="protein sequence ID" value="ADY02400.1"/>
    <property type="molecule type" value="Genomic_DNA"/>
</dbReference>
<sequence>MFLGLWVKVLNNGVRYSISHSIINLLSTKDFKNNSIINFIITMFNNAHSFGVPEDIRSVYIHGNVSYRRVYGYVMYIRRYKSVSVHIGVNRIRYDFGNCANYWGWQVLAHEFAHLVGIGGGHYLRHGNVHLNVAKELLLGSLPTEIAIPSTYYLLIDYSLGDCKRGYSSVSRRLVIGELDRLVGDYSINPGYYINCSDRLLSLMNTCSKHMKESRDDFS</sequence>
<dbReference type="Proteomes" id="UP000007485">
    <property type="component" value="Chromosome"/>
</dbReference>
<gene>
    <name evidence="1" type="ordered locus">VMUT_2204</name>
</gene>
<dbReference type="KEGG" id="vmo:VMUT_2204"/>
<accession>F0QXI5</accession>
<dbReference type="RefSeq" id="WP_013605561.1">
    <property type="nucleotide sequence ID" value="NC_015151.1"/>
</dbReference>
<protein>
    <submittedName>
        <fullName evidence="1">Uncharacterized protein</fullName>
    </submittedName>
</protein>
<evidence type="ECO:0000313" key="1">
    <source>
        <dbReference type="EMBL" id="ADY02400.1"/>
    </source>
</evidence>
<proteinExistence type="predicted"/>
<dbReference type="AlphaFoldDB" id="F0QXI5"/>
<reference evidence="1 2" key="1">
    <citation type="journal article" date="2011" name="J. Bacteriol.">
        <title>Complete genome sequence of 'Vulcanisaeta moutnovskia' strain 768-28, a novel member of the hyperthermophilic crenarchaeal genus vulcanisaeta.</title>
        <authorList>
            <person name="Gumerov V.M."/>
            <person name="Mardanov A.V."/>
            <person name="Beletsky A.V."/>
            <person name="Prokofeva M.I."/>
            <person name="Bonch-Osmolovskaya E.A."/>
            <person name="Ravin N.V."/>
            <person name="Skryabin K.G."/>
        </authorList>
    </citation>
    <scope>NUCLEOTIDE SEQUENCE [LARGE SCALE GENOMIC DNA]</scope>
    <source>
        <strain evidence="1 2">768-28</strain>
    </source>
</reference>
<keyword evidence="2" id="KW-1185">Reference proteome</keyword>
<name>F0QXI5_VULM7</name>
<dbReference type="HOGENOM" id="CLU_1259170_0_0_2"/>
<dbReference type="GeneID" id="10289856"/>
<evidence type="ECO:0000313" key="2">
    <source>
        <dbReference type="Proteomes" id="UP000007485"/>
    </source>
</evidence>
<dbReference type="eggNOG" id="arCOG13854">
    <property type="taxonomic scope" value="Archaea"/>
</dbReference>
<organism evidence="1 2">
    <name type="scientific">Vulcanisaeta moutnovskia (strain 768-28)</name>
    <dbReference type="NCBI Taxonomy" id="985053"/>
    <lineage>
        <taxon>Archaea</taxon>
        <taxon>Thermoproteota</taxon>
        <taxon>Thermoprotei</taxon>
        <taxon>Thermoproteales</taxon>
        <taxon>Thermoproteaceae</taxon>
        <taxon>Vulcanisaeta</taxon>
    </lineage>
</organism>